<gene>
    <name evidence="1" type="ORF">ATO67_20135</name>
</gene>
<evidence type="ECO:0000313" key="1">
    <source>
        <dbReference type="EMBL" id="KXG87316.1"/>
    </source>
</evidence>
<dbReference type="Proteomes" id="UP000070498">
    <property type="component" value="Unassembled WGS sequence"/>
</dbReference>
<dbReference type="STRING" id="2052828.ATO67_20135"/>
<accession>A0A135P7D8</accession>
<proteinExistence type="predicted"/>
<protein>
    <submittedName>
        <fullName evidence="1">Uncharacterized protein</fullName>
    </submittedName>
</protein>
<evidence type="ECO:0000313" key="2">
    <source>
        <dbReference type="Proteomes" id="UP000070498"/>
    </source>
</evidence>
<sequence length="64" mass="6871">MTEDRPNAPTISKLKYAYLNVGILSSEELRSILGEAIQALREADAAPVLQKLADVIEGKDESAG</sequence>
<keyword evidence="2" id="KW-1185">Reference proteome</keyword>
<comment type="caution">
    <text evidence="1">The sequence shown here is derived from an EMBL/GenBank/DDBJ whole genome shotgun (WGS) entry which is preliminary data.</text>
</comment>
<name>A0A135P7D8_9HYPH</name>
<reference evidence="1 2" key="1">
    <citation type="submission" date="2015-11" db="EMBL/GenBank/DDBJ databases">
        <title>Draft genome sequence of Agrobacterium sp. R89-1.</title>
        <authorList>
            <person name="Zahradnik J."/>
            <person name="Kyslikova E."/>
            <person name="Palyzova A."/>
            <person name="Kyslik P."/>
        </authorList>
    </citation>
    <scope>NUCLEOTIDE SEQUENCE [LARGE SCALE GENOMIC DNA]</scope>
    <source>
        <strain evidence="1 2">R89-1</strain>
    </source>
</reference>
<dbReference type="AlphaFoldDB" id="A0A135P7D8"/>
<organism evidence="1 2">
    <name type="scientific">Agrobacterium bohemicum</name>
    <dbReference type="NCBI Taxonomy" id="2052828"/>
    <lineage>
        <taxon>Bacteria</taxon>
        <taxon>Pseudomonadati</taxon>
        <taxon>Pseudomonadota</taxon>
        <taxon>Alphaproteobacteria</taxon>
        <taxon>Hyphomicrobiales</taxon>
        <taxon>Rhizobiaceae</taxon>
        <taxon>Rhizobium/Agrobacterium group</taxon>
        <taxon>Agrobacterium</taxon>
    </lineage>
</organism>
<dbReference type="EMBL" id="LNUW01000007">
    <property type="protein sequence ID" value="KXG87316.1"/>
    <property type="molecule type" value="Genomic_DNA"/>
</dbReference>